<reference evidence="2 3" key="1">
    <citation type="submission" date="2019-08" db="EMBL/GenBank/DDBJ databases">
        <title>Actinomadura sp. nov. CYP1-5 isolated from mountain soil.</title>
        <authorList>
            <person name="Songsumanus A."/>
            <person name="Kuncharoen N."/>
            <person name="Kudo T."/>
            <person name="Yuki M."/>
            <person name="Igarashi Y."/>
            <person name="Tanasupawat S."/>
        </authorList>
    </citation>
    <scope>NUCLEOTIDE SEQUENCE [LARGE SCALE GENOMIC DNA]</scope>
    <source>
        <strain evidence="2 3">JCM 14158</strain>
    </source>
</reference>
<gene>
    <name evidence="2" type="ORF">FXF69_06360</name>
</gene>
<dbReference type="EMBL" id="VSFG01000001">
    <property type="protein sequence ID" value="TYB48787.1"/>
    <property type="molecule type" value="Genomic_DNA"/>
</dbReference>
<name>A0A5D0NWG2_9ACTN</name>
<dbReference type="AlphaFoldDB" id="A0A5D0NWG2"/>
<proteinExistence type="predicted"/>
<comment type="caution">
    <text evidence="2">The sequence shown here is derived from an EMBL/GenBank/DDBJ whole genome shotgun (WGS) entry which is preliminary data.</text>
</comment>
<accession>A0A5D0NWG2</accession>
<evidence type="ECO:0000313" key="2">
    <source>
        <dbReference type="EMBL" id="TYB48787.1"/>
    </source>
</evidence>
<evidence type="ECO:0000256" key="1">
    <source>
        <dbReference type="SAM" id="MobiDB-lite"/>
    </source>
</evidence>
<feature type="region of interest" description="Disordered" evidence="1">
    <location>
        <begin position="47"/>
        <end position="81"/>
    </location>
</feature>
<protein>
    <submittedName>
        <fullName evidence="2">Uncharacterized protein</fullName>
    </submittedName>
</protein>
<dbReference type="RefSeq" id="WP_083981511.1">
    <property type="nucleotide sequence ID" value="NZ_VSFG01000001.1"/>
</dbReference>
<organism evidence="2 3">
    <name type="scientific">Actinomadura chibensis</name>
    <dbReference type="NCBI Taxonomy" id="392828"/>
    <lineage>
        <taxon>Bacteria</taxon>
        <taxon>Bacillati</taxon>
        <taxon>Actinomycetota</taxon>
        <taxon>Actinomycetes</taxon>
        <taxon>Streptosporangiales</taxon>
        <taxon>Thermomonosporaceae</taxon>
        <taxon>Actinomadura</taxon>
    </lineage>
</organism>
<dbReference type="Proteomes" id="UP000323380">
    <property type="component" value="Unassembled WGS sequence"/>
</dbReference>
<sequence>MLNTRSRPRHVPPAAAVARGVAVAVTVTVGIAVGGAGVLDEAAVPASRAGVSSPEAPVQAQASSPVAPRTEASATARRRQY</sequence>
<evidence type="ECO:0000313" key="3">
    <source>
        <dbReference type="Proteomes" id="UP000323380"/>
    </source>
</evidence>
<keyword evidence="3" id="KW-1185">Reference proteome</keyword>